<sequence>MPHLGYFSKDKRLDDVRAIIEIKDANTELEDKQKRPGGKTTIDQAFEYTSKMGGKCKWVIVSNFKEIRIYPSLDRSRYQQYKLEDLEDFDKLREFLFFFQRSRFIASGRKSKTDRYYEFVTEKIPGSLEQEHIVDAIYHSLKRFDGFGFVDPNYLASLYPFNILDEYVWHYDHGTLFTINPDLFYMMAGIDIVDCEVIVTAAYSKLLESSVDNYQDKIAWIFKFLNNSNITQIDAIKDYQAVKKARSSTIGFNFTHSFYFEENEEGISKSIALKTPDSCDCISCNFRNFNFRRAFEKLKTARGDQYSYDSEIAYGNYLAANYKEAFNVYKYLDRYKYKEDKGIAYFLTKLNLKSLHNLISNHYHLSDRDAVIKAIKSIDIDAIIHDELDFEIDNDVRQYLIQVKEDRLIGRIKNKIKTSNKSIEKLRRLYDNHGQQTGGLNLAQEIAEHYFELYLHDNRNFIIHDVFSDYQEMVKEVFEGLVNNFRTAKVGLPSFNAFFIREAIIHIPSEDLKLVLGDSKPLKIDKKGLSDLILWLEAYLKSFYTQGVMVFDPHPCDLMTEFLLNDNLKQKLRRIFTNFFVILNGSELPDDILSSVEKPLLNFLRTESFLYWFNIETLANFIKKKGNLFSSKILQEVLEVTIARDKPNNNKYERLVESLCRALHQFYPELKIDNLGLVSKSITNCHSMSNGFINFRYYIFLLNILDEPGRQQLIRAIDQSLEKEFNIVVYEDLLRHRIYEYRYKDYFNHYITSISKYSGGGVTFLNDEVKYSNVTLLNAALMCHNLDIILTNEQKKLFTGLTEFDIWLLEPAVFNYEAFEPVWVKAVMHHTNFMKKLAFIEPIRLALEHKLRGDFVQEYSDAYTKYFVGHKTVPEESPITNK</sequence>
<keyword evidence="2" id="KW-1185">Reference proteome</keyword>
<dbReference type="Proteomes" id="UP001269081">
    <property type="component" value="Unassembled WGS sequence"/>
</dbReference>
<organism evidence="1 2">
    <name type="scientific">Flavobacterium piscis</name>
    <dbReference type="NCBI Taxonomy" id="1114874"/>
    <lineage>
        <taxon>Bacteria</taxon>
        <taxon>Pseudomonadati</taxon>
        <taxon>Bacteroidota</taxon>
        <taxon>Flavobacteriia</taxon>
        <taxon>Flavobacteriales</taxon>
        <taxon>Flavobacteriaceae</taxon>
        <taxon>Flavobacterium</taxon>
    </lineage>
</organism>
<evidence type="ECO:0000313" key="2">
    <source>
        <dbReference type="Proteomes" id="UP001269081"/>
    </source>
</evidence>
<protein>
    <recommendedName>
        <fullName evidence="3">Type I restriction enzyme R protein N-terminal domain-containing protein</fullName>
    </recommendedName>
</protein>
<dbReference type="RefSeq" id="WP_310283193.1">
    <property type="nucleotide sequence ID" value="NZ_JAVDWQ010000015.1"/>
</dbReference>
<evidence type="ECO:0008006" key="3">
    <source>
        <dbReference type="Google" id="ProtNLM"/>
    </source>
</evidence>
<gene>
    <name evidence="1" type="ORF">J2W48_003773</name>
</gene>
<proteinExistence type="predicted"/>
<reference evidence="1 2" key="1">
    <citation type="submission" date="2023-07" db="EMBL/GenBank/DDBJ databases">
        <title>Sorghum-associated microbial communities from plants grown in Nebraska, USA.</title>
        <authorList>
            <person name="Schachtman D."/>
        </authorList>
    </citation>
    <scope>NUCLEOTIDE SEQUENCE [LARGE SCALE GENOMIC DNA]</scope>
    <source>
        <strain evidence="1 2">4129</strain>
    </source>
</reference>
<dbReference type="EMBL" id="JAVDWQ010000015">
    <property type="protein sequence ID" value="MDR7211816.1"/>
    <property type="molecule type" value="Genomic_DNA"/>
</dbReference>
<name>A0ABU1YEH0_9FLAO</name>
<evidence type="ECO:0000313" key="1">
    <source>
        <dbReference type="EMBL" id="MDR7211816.1"/>
    </source>
</evidence>
<accession>A0ABU1YEH0</accession>
<comment type="caution">
    <text evidence="1">The sequence shown here is derived from an EMBL/GenBank/DDBJ whole genome shotgun (WGS) entry which is preliminary data.</text>
</comment>